<name>A0A5N6SZ66_ASPPS</name>
<dbReference type="Proteomes" id="UP000325672">
    <property type="component" value="Unassembled WGS sequence"/>
</dbReference>
<dbReference type="InterPro" id="IPR020946">
    <property type="entry name" value="Flavin_mOase-like"/>
</dbReference>
<dbReference type="Pfam" id="PF00743">
    <property type="entry name" value="FMO-like"/>
    <property type="match status" value="1"/>
</dbReference>
<comment type="cofactor">
    <cofactor evidence="1">
        <name>FAD</name>
        <dbReference type="ChEBI" id="CHEBI:57692"/>
    </cofactor>
</comment>
<evidence type="ECO:0000313" key="7">
    <source>
        <dbReference type="Proteomes" id="UP000325672"/>
    </source>
</evidence>
<keyword evidence="7" id="KW-1185">Reference proteome</keyword>
<evidence type="ECO:0000256" key="4">
    <source>
        <dbReference type="ARBA" id="ARBA00023002"/>
    </source>
</evidence>
<evidence type="ECO:0000313" key="6">
    <source>
        <dbReference type="EMBL" id="KAE8139061.1"/>
    </source>
</evidence>
<dbReference type="RefSeq" id="XP_031915124.1">
    <property type="nucleotide sequence ID" value="XM_032061827.1"/>
</dbReference>
<dbReference type="PANTHER" id="PTHR43872:SF1">
    <property type="entry name" value="MONOOXYGENASE, PUTATIVE (AFU_ORTHOLOGUE AFUA_8G02570)-RELATED"/>
    <property type="match status" value="1"/>
</dbReference>
<dbReference type="GO" id="GO:0004499">
    <property type="term" value="F:N,N-dimethylaniline monooxygenase activity"/>
    <property type="evidence" value="ECO:0007669"/>
    <property type="project" value="InterPro"/>
</dbReference>
<keyword evidence="2" id="KW-0285">Flavoprotein</keyword>
<dbReference type="GO" id="GO:0050661">
    <property type="term" value="F:NADP binding"/>
    <property type="evidence" value="ECO:0007669"/>
    <property type="project" value="InterPro"/>
</dbReference>
<protein>
    <submittedName>
        <fullName evidence="6">Uncharacterized protein</fullName>
    </submittedName>
</protein>
<dbReference type="GeneID" id="43646037"/>
<dbReference type="InterPro" id="IPR036188">
    <property type="entry name" value="FAD/NAD-bd_sf"/>
</dbReference>
<dbReference type="InterPro" id="IPR051820">
    <property type="entry name" value="FAD-binding_MO"/>
</dbReference>
<accession>A0A5N6SZ66</accession>
<gene>
    <name evidence="6" type="ORF">BDV38DRAFT_291774</name>
</gene>
<dbReference type="PANTHER" id="PTHR43872">
    <property type="entry name" value="MONOOXYGENASE, PUTATIVE (AFU_ORTHOLOGUE AFUA_8G02570)-RELATED"/>
    <property type="match status" value="1"/>
</dbReference>
<keyword evidence="5" id="KW-0503">Monooxygenase</keyword>
<dbReference type="GO" id="GO:0050660">
    <property type="term" value="F:flavin adenine dinucleotide binding"/>
    <property type="evidence" value="ECO:0007669"/>
    <property type="project" value="InterPro"/>
</dbReference>
<keyword evidence="3" id="KW-0274">FAD</keyword>
<dbReference type="AlphaFoldDB" id="A0A5N6SZ66"/>
<organism evidence="6 7">
    <name type="scientific">Aspergillus pseudotamarii</name>
    <dbReference type="NCBI Taxonomy" id="132259"/>
    <lineage>
        <taxon>Eukaryota</taxon>
        <taxon>Fungi</taxon>
        <taxon>Dikarya</taxon>
        <taxon>Ascomycota</taxon>
        <taxon>Pezizomycotina</taxon>
        <taxon>Eurotiomycetes</taxon>
        <taxon>Eurotiomycetidae</taxon>
        <taxon>Eurotiales</taxon>
        <taxon>Aspergillaceae</taxon>
        <taxon>Aspergillus</taxon>
        <taxon>Aspergillus subgen. Circumdati</taxon>
    </lineage>
</organism>
<dbReference type="EMBL" id="ML743568">
    <property type="protein sequence ID" value="KAE8139061.1"/>
    <property type="molecule type" value="Genomic_DNA"/>
</dbReference>
<evidence type="ECO:0000256" key="1">
    <source>
        <dbReference type="ARBA" id="ARBA00001974"/>
    </source>
</evidence>
<dbReference type="PRINTS" id="PR00411">
    <property type="entry name" value="PNDRDTASEI"/>
</dbReference>
<dbReference type="Gene3D" id="3.50.50.60">
    <property type="entry name" value="FAD/NAD(P)-binding domain"/>
    <property type="match status" value="2"/>
</dbReference>
<dbReference type="OrthoDB" id="66881at2759"/>
<evidence type="ECO:0000256" key="5">
    <source>
        <dbReference type="ARBA" id="ARBA00023033"/>
    </source>
</evidence>
<evidence type="ECO:0000256" key="3">
    <source>
        <dbReference type="ARBA" id="ARBA00022827"/>
    </source>
</evidence>
<dbReference type="PRINTS" id="PR00368">
    <property type="entry name" value="FADPNR"/>
</dbReference>
<sequence length="484" mass="54029">MSFSTKYDIVIIGAGIAGINAAYRIQSLLPNHTYVILEARDTAGGTWDLFRYPGVRLDSDIHTFGFSWHPYHDDKTMMDGESLFNYLNETTKKYGIDKHILFNHRVRHAAWSSEDNMWSLRATLQDKEIYLSATYVMFATGYFDHNEPLPAQISGLNDFCGRLIHPQFWPEDLDCSDKRIAVIGSGATAISLVPKLAEMASSVTMVQRSPNYILPIPSPGGNGWARFFPAAFSHKVKRLGWLAISLFGYYAFRKFPSTAKEYLLGLAQKRLPKHIPVDPHFTPRYNVWDQRLLACPDGDFFESLHRRNVCIETANIQKCTPNSIVLENGKSIEVDLVITATGLKLQFGGGATLTMDGKACDLSKRFLWNGMMLQGVPNAFFALGYLTSASWTMGVDVTALSACRLISHMAKRNILAAMPPAKGPSDPSLRPVWSLNSTYMMAGGNCLPKVGIVSPWTPRTNYIFDYLQARYGSLSDGLEFTRAS</sequence>
<keyword evidence="4" id="KW-0560">Oxidoreductase</keyword>
<evidence type="ECO:0000256" key="2">
    <source>
        <dbReference type="ARBA" id="ARBA00022630"/>
    </source>
</evidence>
<reference evidence="6 7" key="1">
    <citation type="submission" date="2019-04" db="EMBL/GenBank/DDBJ databases">
        <title>Friends and foes A comparative genomics study of 23 Aspergillus species from section Flavi.</title>
        <authorList>
            <consortium name="DOE Joint Genome Institute"/>
            <person name="Kjaerbolling I."/>
            <person name="Vesth T."/>
            <person name="Frisvad J.C."/>
            <person name="Nybo J.L."/>
            <person name="Theobald S."/>
            <person name="Kildgaard S."/>
            <person name="Isbrandt T."/>
            <person name="Kuo A."/>
            <person name="Sato A."/>
            <person name="Lyhne E.K."/>
            <person name="Kogle M.E."/>
            <person name="Wiebenga A."/>
            <person name="Kun R.S."/>
            <person name="Lubbers R.J."/>
            <person name="Makela M.R."/>
            <person name="Barry K."/>
            <person name="Chovatia M."/>
            <person name="Clum A."/>
            <person name="Daum C."/>
            <person name="Haridas S."/>
            <person name="He G."/>
            <person name="LaButti K."/>
            <person name="Lipzen A."/>
            <person name="Mondo S."/>
            <person name="Riley R."/>
            <person name="Salamov A."/>
            <person name="Simmons B.A."/>
            <person name="Magnuson J.K."/>
            <person name="Henrissat B."/>
            <person name="Mortensen U.H."/>
            <person name="Larsen T.O."/>
            <person name="Devries R.P."/>
            <person name="Grigoriev I.V."/>
            <person name="Machida M."/>
            <person name="Baker S.E."/>
            <person name="Andersen M.R."/>
        </authorList>
    </citation>
    <scope>NUCLEOTIDE SEQUENCE [LARGE SCALE GENOMIC DNA]</scope>
    <source>
        <strain evidence="6 7">CBS 117625</strain>
    </source>
</reference>
<dbReference type="SUPFAM" id="SSF51905">
    <property type="entry name" value="FAD/NAD(P)-binding domain"/>
    <property type="match status" value="1"/>
</dbReference>
<proteinExistence type="predicted"/>